<dbReference type="AlphaFoldDB" id="A0AAD8K1G5"/>
<organism evidence="1 2">
    <name type="scientific">Tagetes erecta</name>
    <name type="common">African marigold</name>
    <dbReference type="NCBI Taxonomy" id="13708"/>
    <lineage>
        <taxon>Eukaryota</taxon>
        <taxon>Viridiplantae</taxon>
        <taxon>Streptophyta</taxon>
        <taxon>Embryophyta</taxon>
        <taxon>Tracheophyta</taxon>
        <taxon>Spermatophyta</taxon>
        <taxon>Magnoliopsida</taxon>
        <taxon>eudicotyledons</taxon>
        <taxon>Gunneridae</taxon>
        <taxon>Pentapetalae</taxon>
        <taxon>asterids</taxon>
        <taxon>campanulids</taxon>
        <taxon>Asterales</taxon>
        <taxon>Asteraceae</taxon>
        <taxon>Asteroideae</taxon>
        <taxon>Heliantheae alliance</taxon>
        <taxon>Tageteae</taxon>
        <taxon>Tagetes</taxon>
    </lineage>
</organism>
<name>A0AAD8K1G5_TARER</name>
<dbReference type="EMBL" id="JAUHHV010000008">
    <property type="protein sequence ID" value="KAK1414650.1"/>
    <property type="molecule type" value="Genomic_DNA"/>
</dbReference>
<accession>A0AAD8K1G5</accession>
<evidence type="ECO:0000313" key="1">
    <source>
        <dbReference type="EMBL" id="KAK1414650.1"/>
    </source>
</evidence>
<protein>
    <submittedName>
        <fullName evidence="1">Uncharacterized protein</fullName>
    </submittedName>
</protein>
<comment type="caution">
    <text evidence="1">The sequence shown here is derived from an EMBL/GenBank/DDBJ whole genome shotgun (WGS) entry which is preliminary data.</text>
</comment>
<keyword evidence="2" id="KW-1185">Reference proteome</keyword>
<sequence length="107" mass="12743">MSKDNRVKNIDTNFTKTIPHTNINSKTNTKQETLFLSLTHTHTNYTQLDKHNICSSTRRNQSRFPVFFSFRRYIQTLHTQTLSLSFFTHYYCHQFLPYNPIALTPQN</sequence>
<gene>
    <name evidence="1" type="ORF">QVD17_30399</name>
</gene>
<proteinExistence type="predicted"/>
<reference evidence="1" key="1">
    <citation type="journal article" date="2023" name="bioRxiv">
        <title>Improved chromosome-level genome assembly for marigold (Tagetes erecta).</title>
        <authorList>
            <person name="Jiang F."/>
            <person name="Yuan L."/>
            <person name="Wang S."/>
            <person name="Wang H."/>
            <person name="Xu D."/>
            <person name="Wang A."/>
            <person name="Fan W."/>
        </authorList>
    </citation>
    <scope>NUCLEOTIDE SEQUENCE</scope>
    <source>
        <strain evidence="1">WSJ</strain>
        <tissue evidence="1">Leaf</tissue>
    </source>
</reference>
<dbReference type="Proteomes" id="UP001229421">
    <property type="component" value="Unassembled WGS sequence"/>
</dbReference>
<evidence type="ECO:0000313" key="2">
    <source>
        <dbReference type="Proteomes" id="UP001229421"/>
    </source>
</evidence>